<evidence type="ECO:0000256" key="6">
    <source>
        <dbReference type="ARBA" id="ARBA00023180"/>
    </source>
</evidence>
<gene>
    <name evidence="9" type="ORF">Esi_0226_0001</name>
</gene>
<dbReference type="Pfam" id="PF04515">
    <property type="entry name" value="Choline_transpo"/>
    <property type="match status" value="1"/>
</dbReference>
<feature type="transmembrane region" description="Helical" evidence="7">
    <location>
        <begin position="327"/>
        <end position="349"/>
    </location>
</feature>
<comment type="function">
    <text evidence="7">Choline transporter.</text>
</comment>
<feature type="transmembrane region" description="Helical" evidence="7">
    <location>
        <begin position="380"/>
        <end position="401"/>
    </location>
</feature>
<dbReference type="PANTHER" id="PTHR12385:SF14">
    <property type="entry name" value="CHOLINE TRANSPORTER-LIKE 2"/>
    <property type="match status" value="1"/>
</dbReference>
<proteinExistence type="inferred from homology"/>
<reference evidence="9 10" key="1">
    <citation type="journal article" date="2010" name="Nature">
        <title>The Ectocarpus genome and the independent evolution of multicellularity in brown algae.</title>
        <authorList>
            <person name="Cock J.M."/>
            <person name="Sterck L."/>
            <person name="Rouze P."/>
            <person name="Scornet D."/>
            <person name="Allen A.E."/>
            <person name="Amoutzias G."/>
            <person name="Anthouard V."/>
            <person name="Artiguenave F."/>
            <person name="Aury J.M."/>
            <person name="Badger J.H."/>
            <person name="Beszteri B."/>
            <person name="Billiau K."/>
            <person name="Bonnet E."/>
            <person name="Bothwell J.H."/>
            <person name="Bowler C."/>
            <person name="Boyen C."/>
            <person name="Brownlee C."/>
            <person name="Carrano C.J."/>
            <person name="Charrier B."/>
            <person name="Cho G.Y."/>
            <person name="Coelho S.M."/>
            <person name="Collen J."/>
            <person name="Corre E."/>
            <person name="Da Silva C."/>
            <person name="Delage L."/>
            <person name="Delaroque N."/>
            <person name="Dittami S.M."/>
            <person name="Doulbeau S."/>
            <person name="Elias M."/>
            <person name="Farnham G."/>
            <person name="Gachon C.M."/>
            <person name="Gschloessl B."/>
            <person name="Heesch S."/>
            <person name="Jabbari K."/>
            <person name="Jubin C."/>
            <person name="Kawai H."/>
            <person name="Kimura K."/>
            <person name="Kloareg B."/>
            <person name="Kupper F.C."/>
            <person name="Lang D."/>
            <person name="Le Bail A."/>
            <person name="Leblanc C."/>
            <person name="Lerouge P."/>
            <person name="Lohr M."/>
            <person name="Lopez P.J."/>
            <person name="Martens C."/>
            <person name="Maumus F."/>
            <person name="Michel G."/>
            <person name="Miranda-Saavedra D."/>
            <person name="Morales J."/>
            <person name="Moreau H."/>
            <person name="Motomura T."/>
            <person name="Nagasato C."/>
            <person name="Napoli C.A."/>
            <person name="Nelson D.R."/>
            <person name="Nyvall-Collen P."/>
            <person name="Peters A.F."/>
            <person name="Pommier C."/>
            <person name="Potin P."/>
            <person name="Poulain J."/>
            <person name="Quesneville H."/>
            <person name="Read B."/>
            <person name="Rensing S.A."/>
            <person name="Ritter A."/>
            <person name="Rousvoal S."/>
            <person name="Samanta M."/>
            <person name="Samson G."/>
            <person name="Schroeder D.C."/>
            <person name="Segurens B."/>
            <person name="Strittmatter M."/>
            <person name="Tonon T."/>
            <person name="Tregear J.W."/>
            <person name="Valentin K."/>
            <person name="von Dassow P."/>
            <person name="Yamagishi T."/>
            <person name="Van de Peer Y."/>
            <person name="Wincker P."/>
        </authorList>
    </citation>
    <scope>NUCLEOTIDE SEQUENCE [LARGE SCALE GENOMIC DNA]</scope>
    <source>
        <strain evidence="10">Ec32 / CCAP1310/4</strain>
    </source>
</reference>
<feature type="transmembrane region" description="Helical" evidence="7">
    <location>
        <begin position="99"/>
        <end position="119"/>
    </location>
</feature>
<feature type="region of interest" description="Disordered" evidence="8">
    <location>
        <begin position="468"/>
        <end position="495"/>
    </location>
</feature>
<keyword evidence="4 7" id="KW-1133">Transmembrane helix</keyword>
<dbReference type="AlphaFoldDB" id="D7FRZ5"/>
<keyword evidence="10" id="KW-1185">Reference proteome</keyword>
<evidence type="ECO:0000313" key="10">
    <source>
        <dbReference type="Proteomes" id="UP000002630"/>
    </source>
</evidence>
<feature type="transmembrane region" description="Helical" evidence="7">
    <location>
        <begin position="126"/>
        <end position="150"/>
    </location>
</feature>
<feature type="transmembrane region" description="Helical" evidence="7">
    <location>
        <begin position="214"/>
        <end position="237"/>
    </location>
</feature>
<keyword evidence="5 7" id="KW-0472">Membrane</keyword>
<dbReference type="STRING" id="2880.D7FRZ5"/>
<feature type="transmembrane region" description="Helical" evidence="7">
    <location>
        <begin position="170"/>
        <end position="193"/>
    </location>
</feature>
<comment type="similarity">
    <text evidence="2 7">Belongs to the CTL (choline transporter-like) family.</text>
</comment>
<accession>D7FRZ5</accession>
<dbReference type="EMBL" id="FN648405">
    <property type="protein sequence ID" value="CBJ30936.1"/>
    <property type="molecule type" value="Genomic_DNA"/>
</dbReference>
<evidence type="ECO:0000313" key="9">
    <source>
        <dbReference type="EMBL" id="CBJ30936.1"/>
    </source>
</evidence>
<name>D7FRZ5_ECTSI</name>
<evidence type="ECO:0000256" key="4">
    <source>
        <dbReference type="ARBA" id="ARBA00022989"/>
    </source>
</evidence>
<evidence type="ECO:0000256" key="1">
    <source>
        <dbReference type="ARBA" id="ARBA00004141"/>
    </source>
</evidence>
<evidence type="ECO:0000256" key="2">
    <source>
        <dbReference type="ARBA" id="ARBA00007168"/>
    </source>
</evidence>
<comment type="subcellular location">
    <subcellularLocation>
        <location evidence="7">Cell membrane</location>
        <topology evidence="7">Multi-pass membrane protein</topology>
    </subcellularLocation>
    <subcellularLocation>
        <location evidence="1">Membrane</location>
        <topology evidence="1">Multi-pass membrane protein</topology>
    </subcellularLocation>
</comment>
<evidence type="ECO:0000256" key="7">
    <source>
        <dbReference type="RuleBase" id="RU368066"/>
    </source>
</evidence>
<feature type="transmembrane region" description="Helical" evidence="7">
    <location>
        <begin position="277"/>
        <end position="307"/>
    </location>
</feature>
<protein>
    <recommendedName>
        <fullName evidence="7">Choline transporter-like protein</fullName>
    </recommendedName>
</protein>
<dbReference type="GO" id="GO:0022857">
    <property type="term" value="F:transmembrane transporter activity"/>
    <property type="evidence" value="ECO:0007669"/>
    <property type="project" value="UniProtKB-UniRule"/>
</dbReference>
<evidence type="ECO:0000256" key="5">
    <source>
        <dbReference type="ARBA" id="ARBA00023136"/>
    </source>
</evidence>
<dbReference type="Proteomes" id="UP000002630">
    <property type="component" value="Linkage Group LG26"/>
</dbReference>
<dbReference type="PANTHER" id="PTHR12385">
    <property type="entry name" value="CHOLINE TRANSPORTER-LIKE (SLC FAMILY 44)"/>
    <property type="match status" value="1"/>
</dbReference>
<dbReference type="GO" id="GO:0005886">
    <property type="term" value="C:plasma membrane"/>
    <property type="evidence" value="ECO:0007669"/>
    <property type="project" value="UniProtKB-SubCell"/>
</dbReference>
<keyword evidence="6" id="KW-0325">Glycoprotein</keyword>
<sequence length="495" mass="54433">MKADSPRDTVSIAVYTKLPSSESELSHFSRNYSVVICRYDRPDDLDNEEAVLAGYCNPQYESVEVVNYCVFTDTDIWDNVEQSDLANYLSSFIADVITARAYVFGFGFGVATLVAFVYIGLLQIPFLVAILVWSCVLLVLLCLLGLGYGLWVTAVDWDDDGTKEDYIVTAAYACAVVAWVLAFLWTCLFCFLAKRIALAIGVIKEAGRSIASMPIIVFWPVVELVASIAFVAIWMYYAAYTASLGDITTKTVESDTGGYDLSYKVYDFDQQVQYRGWFLLFCLFWTLNFITAMGQIVIAMSVASWYFARHKSHVGSLTVVSSVGKTFTFHIGTAAFGGLIVAIVETAIFSTNFCTSARNAFYLIARNIARVAAVSILGEFVLNVMTLFVCVVTTLGVYVAMDSNIRSQLNSLVGPTIMTAVLAYYTGKMVTGVYGMAITTILQCFVADEELFPPSQQFAENDLRGWVDKHGAPTEVDSGPRQQSSGTGANQFAFS</sequence>
<dbReference type="OMA" id="GKSFCKA"/>
<dbReference type="InParanoid" id="D7FRZ5"/>
<evidence type="ECO:0000256" key="3">
    <source>
        <dbReference type="ARBA" id="ARBA00022692"/>
    </source>
</evidence>
<dbReference type="OrthoDB" id="420519at2759"/>
<keyword evidence="3 7" id="KW-0812">Transmembrane</keyword>
<dbReference type="InterPro" id="IPR007603">
    <property type="entry name" value="Choline_transptr-like"/>
</dbReference>
<organism evidence="9 10">
    <name type="scientific">Ectocarpus siliculosus</name>
    <name type="common">Brown alga</name>
    <name type="synonym">Conferva siliculosa</name>
    <dbReference type="NCBI Taxonomy" id="2880"/>
    <lineage>
        <taxon>Eukaryota</taxon>
        <taxon>Sar</taxon>
        <taxon>Stramenopiles</taxon>
        <taxon>Ochrophyta</taxon>
        <taxon>PX clade</taxon>
        <taxon>Phaeophyceae</taxon>
        <taxon>Ectocarpales</taxon>
        <taxon>Ectocarpaceae</taxon>
        <taxon>Ectocarpus</taxon>
    </lineage>
</organism>
<dbReference type="eggNOG" id="KOG1362">
    <property type="taxonomic scope" value="Eukaryota"/>
</dbReference>
<feature type="compositionally biased region" description="Polar residues" evidence="8">
    <location>
        <begin position="480"/>
        <end position="495"/>
    </location>
</feature>
<dbReference type="EMBL" id="FN649751">
    <property type="protein sequence ID" value="CBJ30936.1"/>
    <property type="molecule type" value="Genomic_DNA"/>
</dbReference>
<evidence type="ECO:0000256" key="8">
    <source>
        <dbReference type="SAM" id="MobiDB-lite"/>
    </source>
</evidence>